<dbReference type="RefSeq" id="WP_345330182.1">
    <property type="nucleotide sequence ID" value="NZ_BAABJI010000002.1"/>
</dbReference>
<reference evidence="3" key="1">
    <citation type="journal article" date="2019" name="Int. J. Syst. Evol. Microbiol.">
        <title>The Global Catalogue of Microorganisms (GCM) 10K type strain sequencing project: providing services to taxonomists for standard genome sequencing and annotation.</title>
        <authorList>
            <consortium name="The Broad Institute Genomics Platform"/>
            <consortium name="The Broad Institute Genome Sequencing Center for Infectious Disease"/>
            <person name="Wu L."/>
            <person name="Ma J."/>
        </authorList>
    </citation>
    <scope>NUCLEOTIDE SEQUENCE [LARGE SCALE GENOMIC DNA]</scope>
    <source>
        <strain evidence="3">JCM 18283</strain>
    </source>
</reference>
<keyword evidence="3" id="KW-1185">Reference proteome</keyword>
<feature type="transmembrane region" description="Helical" evidence="1">
    <location>
        <begin position="268"/>
        <end position="287"/>
    </location>
</feature>
<feature type="transmembrane region" description="Helical" evidence="1">
    <location>
        <begin position="114"/>
        <end position="131"/>
    </location>
</feature>
<feature type="transmembrane region" description="Helical" evidence="1">
    <location>
        <begin position="207"/>
        <end position="230"/>
    </location>
</feature>
<evidence type="ECO:0000256" key="1">
    <source>
        <dbReference type="SAM" id="Phobius"/>
    </source>
</evidence>
<dbReference type="EMBL" id="BAABJI010000002">
    <property type="protein sequence ID" value="GAA4911672.1"/>
    <property type="molecule type" value="Genomic_DNA"/>
</dbReference>
<evidence type="ECO:0008006" key="4">
    <source>
        <dbReference type="Google" id="ProtNLM"/>
    </source>
</evidence>
<evidence type="ECO:0000313" key="3">
    <source>
        <dbReference type="Proteomes" id="UP001501436"/>
    </source>
</evidence>
<sequence>MPITRYLKHLDTLLFAIAGYFAVYFFTKYSGVGISPDSIMYASTAESIYKHGNLITFNGSPLTFFPVFYPAALSSSFLFGVDAVAAGPVINGLLFAVVILLSGYCISRFKSASIIYKWLALAAILLSPALLEIYTYLWSETLFIFLTILFLPFFKRYLDSPGVKQLLLAAQIAGLGCITRYAGITVIATGCLMIFANLKLDIKKRIIHAAIFGFASVLPLLVNLLINYFSSGYSTGTRKPSVTMFSENLHYFGVTICDWLGLTEAAHPYGATLSAIILIALITCFIWRVMQKGLNRYESIFLSFAVVYAVFILLIATFSRFEQLNSRLLSPIYVPLLIASTSWVPNVINSVKAGYKKWFAAAAIVIMVGFLYNLTLIDLKRYDDEFEYGVPGYSDDDWNTSPFINFLKKNRHIYKPGITVYSDADEAVYFFTGGHAKLVPQKFFRDDVAKFGQQKKFYLVWFNAMANAELISLSDIEKQFRTKKLYGFDDGAIYFVEKP</sequence>
<feature type="transmembrane region" description="Helical" evidence="1">
    <location>
        <begin position="166"/>
        <end position="195"/>
    </location>
</feature>
<feature type="transmembrane region" description="Helical" evidence="1">
    <location>
        <begin position="299"/>
        <end position="320"/>
    </location>
</feature>
<name>A0ABP9FW20_9SPHI</name>
<dbReference type="Proteomes" id="UP001501436">
    <property type="component" value="Unassembled WGS sequence"/>
</dbReference>
<accession>A0ABP9FW20</accession>
<feature type="transmembrane region" description="Helical" evidence="1">
    <location>
        <begin position="77"/>
        <end position="102"/>
    </location>
</feature>
<feature type="transmembrane region" description="Helical" evidence="1">
    <location>
        <begin position="12"/>
        <end position="31"/>
    </location>
</feature>
<feature type="transmembrane region" description="Helical" evidence="1">
    <location>
        <begin position="332"/>
        <end position="351"/>
    </location>
</feature>
<keyword evidence="1" id="KW-0812">Transmembrane</keyword>
<protein>
    <recommendedName>
        <fullName evidence="4">Dolichyl-phosphate-mannose-protein mannosyltransferase</fullName>
    </recommendedName>
</protein>
<evidence type="ECO:0000313" key="2">
    <source>
        <dbReference type="EMBL" id="GAA4911672.1"/>
    </source>
</evidence>
<organism evidence="2 3">
    <name type="scientific">Mucilaginibacter defluvii</name>
    <dbReference type="NCBI Taxonomy" id="1196019"/>
    <lineage>
        <taxon>Bacteria</taxon>
        <taxon>Pseudomonadati</taxon>
        <taxon>Bacteroidota</taxon>
        <taxon>Sphingobacteriia</taxon>
        <taxon>Sphingobacteriales</taxon>
        <taxon>Sphingobacteriaceae</taxon>
        <taxon>Mucilaginibacter</taxon>
    </lineage>
</organism>
<keyword evidence="1" id="KW-0472">Membrane</keyword>
<comment type="caution">
    <text evidence="2">The sequence shown here is derived from an EMBL/GenBank/DDBJ whole genome shotgun (WGS) entry which is preliminary data.</text>
</comment>
<keyword evidence="1" id="KW-1133">Transmembrane helix</keyword>
<gene>
    <name evidence="2" type="ORF">GCM10023313_13260</name>
</gene>
<feature type="transmembrane region" description="Helical" evidence="1">
    <location>
        <begin position="358"/>
        <end position="377"/>
    </location>
</feature>
<proteinExistence type="predicted"/>